<dbReference type="Proteomes" id="UP000257109">
    <property type="component" value="Unassembled WGS sequence"/>
</dbReference>
<proteinExistence type="predicted"/>
<reference evidence="1" key="1">
    <citation type="submission" date="2018-05" db="EMBL/GenBank/DDBJ databases">
        <title>Draft genome of Mucuna pruriens seed.</title>
        <authorList>
            <person name="Nnadi N.E."/>
            <person name="Vos R."/>
            <person name="Hasami M.H."/>
            <person name="Devisetty U.K."/>
            <person name="Aguiy J.C."/>
        </authorList>
    </citation>
    <scope>NUCLEOTIDE SEQUENCE [LARGE SCALE GENOMIC DNA]</scope>
    <source>
        <strain evidence="1">JCA_2017</strain>
    </source>
</reference>
<sequence>MNTPTTPSRSMGTRLSYFMKDYTQIFGQDYTNTFLLVAKMTSIRLLFSIVAICHWPFFQFDIKKSFPRWKKHTWRNHLEFQTKDVDKLRYFLGIKVAQYKDGLVISQRKYALNILNEIGLLNSKSVNTPMDPNVKLLPNQEEPLHDLGRYRRLVGKLNYLSQTFPLQLMPIRLVHPLISDPLLGIVYLSEET</sequence>
<accession>A0A371FG42</accession>
<dbReference type="AlphaFoldDB" id="A0A371FG42"/>
<evidence type="ECO:0000313" key="2">
    <source>
        <dbReference type="Proteomes" id="UP000257109"/>
    </source>
</evidence>
<dbReference type="EMBL" id="QJKJ01009248">
    <property type="protein sequence ID" value="RDX77210.1"/>
    <property type="molecule type" value="Genomic_DNA"/>
</dbReference>
<keyword evidence="2" id="KW-1185">Reference proteome</keyword>
<name>A0A371FG42_MUCPR</name>
<organism evidence="1 2">
    <name type="scientific">Mucuna pruriens</name>
    <name type="common">Velvet bean</name>
    <name type="synonym">Dolichos pruriens</name>
    <dbReference type="NCBI Taxonomy" id="157652"/>
    <lineage>
        <taxon>Eukaryota</taxon>
        <taxon>Viridiplantae</taxon>
        <taxon>Streptophyta</taxon>
        <taxon>Embryophyta</taxon>
        <taxon>Tracheophyta</taxon>
        <taxon>Spermatophyta</taxon>
        <taxon>Magnoliopsida</taxon>
        <taxon>eudicotyledons</taxon>
        <taxon>Gunneridae</taxon>
        <taxon>Pentapetalae</taxon>
        <taxon>rosids</taxon>
        <taxon>fabids</taxon>
        <taxon>Fabales</taxon>
        <taxon>Fabaceae</taxon>
        <taxon>Papilionoideae</taxon>
        <taxon>50 kb inversion clade</taxon>
        <taxon>NPAAA clade</taxon>
        <taxon>indigoferoid/millettioid clade</taxon>
        <taxon>Phaseoleae</taxon>
        <taxon>Mucuna</taxon>
    </lineage>
</organism>
<protein>
    <submittedName>
        <fullName evidence="1">Mitochondrial protein</fullName>
    </submittedName>
</protein>
<gene>
    <name evidence="1" type="ORF">CR513_42711</name>
</gene>
<dbReference type="OrthoDB" id="1275983at2759"/>
<feature type="non-terminal residue" evidence="1">
    <location>
        <position position="1"/>
    </location>
</feature>
<evidence type="ECO:0000313" key="1">
    <source>
        <dbReference type="EMBL" id="RDX77210.1"/>
    </source>
</evidence>
<comment type="caution">
    <text evidence="1">The sequence shown here is derived from an EMBL/GenBank/DDBJ whole genome shotgun (WGS) entry which is preliminary data.</text>
</comment>